<dbReference type="PANTHER" id="PTHR30616:SF2">
    <property type="entry name" value="PURINE NUCLEOSIDE PHOSPHORYLASE LACC1"/>
    <property type="match status" value="1"/>
</dbReference>
<dbReference type="SUPFAM" id="SSF64438">
    <property type="entry name" value="CNF1/YfiH-like putative cysteine hydrolases"/>
    <property type="match status" value="1"/>
</dbReference>
<dbReference type="Pfam" id="PF02578">
    <property type="entry name" value="Cu-oxidase_4"/>
    <property type="match status" value="1"/>
</dbReference>
<dbReference type="NCBIfam" id="TIGR00726">
    <property type="entry name" value="peptidoglycan editing factor PgeF"/>
    <property type="match status" value="1"/>
</dbReference>
<protein>
    <recommendedName>
        <fullName evidence="10">Purine nucleoside phosphorylase</fullName>
    </recommendedName>
</protein>
<evidence type="ECO:0000313" key="12">
    <source>
        <dbReference type="Proteomes" id="UP000616346"/>
    </source>
</evidence>
<accession>A0ABR8VCD5</accession>
<evidence type="ECO:0000256" key="2">
    <source>
        <dbReference type="ARBA" id="ARBA00007353"/>
    </source>
</evidence>
<dbReference type="Proteomes" id="UP000616346">
    <property type="component" value="Unassembled WGS sequence"/>
</dbReference>
<keyword evidence="12" id="KW-1185">Reference proteome</keyword>
<comment type="catalytic activity">
    <reaction evidence="8">
        <text>adenosine + phosphate = alpha-D-ribose 1-phosphate + adenine</text>
        <dbReference type="Rhea" id="RHEA:27642"/>
        <dbReference type="ChEBI" id="CHEBI:16335"/>
        <dbReference type="ChEBI" id="CHEBI:16708"/>
        <dbReference type="ChEBI" id="CHEBI:43474"/>
        <dbReference type="ChEBI" id="CHEBI:57720"/>
        <dbReference type="EC" id="2.4.2.1"/>
    </reaction>
    <physiologicalReaction direction="left-to-right" evidence="8">
        <dbReference type="Rhea" id="RHEA:27643"/>
    </physiologicalReaction>
</comment>
<evidence type="ECO:0000256" key="3">
    <source>
        <dbReference type="ARBA" id="ARBA00022679"/>
    </source>
</evidence>
<evidence type="ECO:0000256" key="10">
    <source>
        <dbReference type="RuleBase" id="RU361274"/>
    </source>
</evidence>
<dbReference type="PANTHER" id="PTHR30616">
    <property type="entry name" value="UNCHARACTERIZED PROTEIN YFIH"/>
    <property type="match status" value="1"/>
</dbReference>
<dbReference type="EMBL" id="JACSPQ010000005">
    <property type="protein sequence ID" value="MBD8002076.1"/>
    <property type="molecule type" value="Genomic_DNA"/>
</dbReference>
<sequence>MTYKFSDDKRMLAYGFQQSYSGIFCFSTTRHGGYSTGEYASFNCNHYCGDEPERVNRNRELLCSLMPVRPDGLIIPHQTHGTQIRQIDHAFLQLPLSEQTIQLEGVDALLTNIPRQCICVSTADCIPVLCFDVRRRVVAAIHAGWRGTVERIVEATLSAMSEAYGTDARDVVACIGPGISQEAFEVGDEVYAAFRAAGFPMQHIARRYAKWHIDLWEANRLQLLTAGVRQENIELSAICTYANNTDFFSARRQGIHSGRILSGIMLTE</sequence>
<name>A0ABR8VCD5_9BACT</name>
<evidence type="ECO:0000256" key="4">
    <source>
        <dbReference type="ARBA" id="ARBA00022723"/>
    </source>
</evidence>
<evidence type="ECO:0000313" key="11">
    <source>
        <dbReference type="EMBL" id="MBD8002076.1"/>
    </source>
</evidence>
<evidence type="ECO:0000256" key="9">
    <source>
        <dbReference type="ARBA" id="ARBA00049893"/>
    </source>
</evidence>
<gene>
    <name evidence="11" type="primary">pgeF</name>
    <name evidence="11" type="ORF">H9626_07600</name>
</gene>
<dbReference type="InterPro" id="IPR038371">
    <property type="entry name" value="Cu_polyphenol_OxRdtase_sf"/>
</dbReference>
<organism evidence="11 12">
    <name type="scientific">Phocaeicola faecium</name>
    <dbReference type="NCBI Taxonomy" id="2762213"/>
    <lineage>
        <taxon>Bacteria</taxon>
        <taxon>Pseudomonadati</taxon>
        <taxon>Bacteroidota</taxon>
        <taxon>Bacteroidia</taxon>
        <taxon>Bacteroidales</taxon>
        <taxon>Bacteroidaceae</taxon>
        <taxon>Phocaeicola</taxon>
    </lineage>
</organism>
<comment type="caution">
    <text evidence="11">The sequence shown here is derived from an EMBL/GenBank/DDBJ whole genome shotgun (WGS) entry which is preliminary data.</text>
</comment>
<comment type="catalytic activity">
    <reaction evidence="9">
        <text>S-methyl-5'-thioadenosine + phosphate = 5-(methylsulfanyl)-alpha-D-ribose 1-phosphate + adenine</text>
        <dbReference type="Rhea" id="RHEA:11852"/>
        <dbReference type="ChEBI" id="CHEBI:16708"/>
        <dbReference type="ChEBI" id="CHEBI:17509"/>
        <dbReference type="ChEBI" id="CHEBI:43474"/>
        <dbReference type="ChEBI" id="CHEBI:58533"/>
        <dbReference type="EC" id="2.4.2.28"/>
    </reaction>
    <physiologicalReaction direction="left-to-right" evidence="9">
        <dbReference type="Rhea" id="RHEA:11853"/>
    </physiologicalReaction>
</comment>
<evidence type="ECO:0000256" key="7">
    <source>
        <dbReference type="ARBA" id="ARBA00047989"/>
    </source>
</evidence>
<keyword evidence="6" id="KW-0862">Zinc</keyword>
<comment type="similarity">
    <text evidence="2 10">Belongs to the purine nucleoside phosphorylase YfiH/LACC1 family.</text>
</comment>
<dbReference type="InterPro" id="IPR003730">
    <property type="entry name" value="Cu_polyphenol_OxRdtase"/>
</dbReference>
<dbReference type="Gene3D" id="3.60.140.10">
    <property type="entry name" value="CNF1/YfiH-like putative cysteine hydrolases"/>
    <property type="match status" value="1"/>
</dbReference>
<evidence type="ECO:0000256" key="1">
    <source>
        <dbReference type="ARBA" id="ARBA00000553"/>
    </source>
</evidence>
<proteinExistence type="inferred from homology"/>
<keyword evidence="3" id="KW-0808">Transferase</keyword>
<reference evidence="11 12" key="1">
    <citation type="submission" date="2020-08" db="EMBL/GenBank/DDBJ databases">
        <title>A Genomic Blueprint of the Chicken Gut Microbiome.</title>
        <authorList>
            <person name="Gilroy R."/>
            <person name="Ravi A."/>
            <person name="Getino M."/>
            <person name="Pursley I."/>
            <person name="Horton D.L."/>
            <person name="Alikhan N.-F."/>
            <person name="Baker D."/>
            <person name="Gharbi K."/>
            <person name="Hall N."/>
            <person name="Watson M."/>
            <person name="Adriaenssens E.M."/>
            <person name="Foster-Nyarko E."/>
            <person name="Jarju S."/>
            <person name="Secka A."/>
            <person name="Antonio M."/>
            <person name="Oren A."/>
            <person name="Chaudhuri R."/>
            <person name="La Ragione R.M."/>
            <person name="Hildebrand F."/>
            <person name="Pallen M.J."/>
        </authorList>
    </citation>
    <scope>NUCLEOTIDE SEQUENCE [LARGE SCALE GENOMIC DNA]</scope>
    <source>
        <strain evidence="11 12">Sa1YUN3</strain>
    </source>
</reference>
<dbReference type="InterPro" id="IPR011324">
    <property type="entry name" value="Cytotoxic_necrot_fac-like_cat"/>
</dbReference>
<evidence type="ECO:0000256" key="8">
    <source>
        <dbReference type="ARBA" id="ARBA00048968"/>
    </source>
</evidence>
<keyword evidence="4" id="KW-0479">Metal-binding</keyword>
<keyword evidence="5" id="KW-0378">Hydrolase</keyword>
<dbReference type="CDD" id="cd16833">
    <property type="entry name" value="YfiH"/>
    <property type="match status" value="1"/>
</dbReference>
<comment type="catalytic activity">
    <reaction evidence="7">
        <text>adenosine + H2O + H(+) = inosine + NH4(+)</text>
        <dbReference type="Rhea" id="RHEA:24408"/>
        <dbReference type="ChEBI" id="CHEBI:15377"/>
        <dbReference type="ChEBI" id="CHEBI:15378"/>
        <dbReference type="ChEBI" id="CHEBI:16335"/>
        <dbReference type="ChEBI" id="CHEBI:17596"/>
        <dbReference type="ChEBI" id="CHEBI:28938"/>
        <dbReference type="EC" id="3.5.4.4"/>
    </reaction>
    <physiologicalReaction direction="left-to-right" evidence="7">
        <dbReference type="Rhea" id="RHEA:24409"/>
    </physiologicalReaction>
</comment>
<evidence type="ECO:0000256" key="5">
    <source>
        <dbReference type="ARBA" id="ARBA00022801"/>
    </source>
</evidence>
<evidence type="ECO:0000256" key="6">
    <source>
        <dbReference type="ARBA" id="ARBA00022833"/>
    </source>
</evidence>
<comment type="catalytic activity">
    <reaction evidence="1">
        <text>inosine + phosphate = alpha-D-ribose 1-phosphate + hypoxanthine</text>
        <dbReference type="Rhea" id="RHEA:27646"/>
        <dbReference type="ChEBI" id="CHEBI:17368"/>
        <dbReference type="ChEBI" id="CHEBI:17596"/>
        <dbReference type="ChEBI" id="CHEBI:43474"/>
        <dbReference type="ChEBI" id="CHEBI:57720"/>
        <dbReference type="EC" id="2.4.2.1"/>
    </reaction>
    <physiologicalReaction direction="left-to-right" evidence="1">
        <dbReference type="Rhea" id="RHEA:27647"/>
    </physiologicalReaction>
</comment>